<feature type="compositionally biased region" description="Acidic residues" evidence="7">
    <location>
        <begin position="153"/>
        <end position="166"/>
    </location>
</feature>
<name>A0AAQ3U2L8_PASNO</name>
<evidence type="ECO:0000259" key="8">
    <source>
        <dbReference type="Pfam" id="PF18052"/>
    </source>
</evidence>
<evidence type="ECO:0000256" key="3">
    <source>
        <dbReference type="ARBA" id="ARBA00022737"/>
    </source>
</evidence>
<dbReference type="EMBL" id="CP144751">
    <property type="protein sequence ID" value="WVZ84083.1"/>
    <property type="molecule type" value="Genomic_DNA"/>
</dbReference>
<dbReference type="AlphaFoldDB" id="A0AAQ3U2L8"/>
<comment type="similarity">
    <text evidence="1">Belongs to the disease resistance NB-LRR family.</text>
</comment>
<feature type="region of interest" description="Disordered" evidence="7">
    <location>
        <begin position="426"/>
        <end position="494"/>
    </location>
</feature>
<evidence type="ECO:0000256" key="2">
    <source>
        <dbReference type="ARBA" id="ARBA00022614"/>
    </source>
</evidence>
<evidence type="ECO:0000256" key="5">
    <source>
        <dbReference type="ARBA" id="ARBA00022821"/>
    </source>
</evidence>
<dbReference type="CDD" id="cd14798">
    <property type="entry name" value="RX-CC_like"/>
    <property type="match status" value="1"/>
</dbReference>
<keyword evidence="6" id="KW-0175">Coiled coil</keyword>
<feature type="region of interest" description="Disordered" evidence="7">
    <location>
        <begin position="277"/>
        <end position="309"/>
    </location>
</feature>
<feature type="coiled-coil region" evidence="6">
    <location>
        <begin position="315"/>
        <end position="363"/>
    </location>
</feature>
<evidence type="ECO:0000256" key="6">
    <source>
        <dbReference type="SAM" id="Coils"/>
    </source>
</evidence>
<keyword evidence="3" id="KW-0677">Repeat</keyword>
<dbReference type="Gene3D" id="1.20.5.4130">
    <property type="match status" value="1"/>
</dbReference>
<dbReference type="GO" id="GO:0006952">
    <property type="term" value="P:defense response"/>
    <property type="evidence" value="ECO:0007669"/>
    <property type="project" value="UniProtKB-KW"/>
</dbReference>
<keyword evidence="5" id="KW-0611">Plant defense</keyword>
<evidence type="ECO:0000313" key="10">
    <source>
        <dbReference type="Proteomes" id="UP001341281"/>
    </source>
</evidence>
<feature type="region of interest" description="Disordered" evidence="7">
    <location>
        <begin position="141"/>
        <end position="179"/>
    </location>
</feature>
<keyword evidence="4" id="KW-0547">Nucleotide-binding</keyword>
<organism evidence="9 10">
    <name type="scientific">Paspalum notatum var. saurae</name>
    <dbReference type="NCBI Taxonomy" id="547442"/>
    <lineage>
        <taxon>Eukaryota</taxon>
        <taxon>Viridiplantae</taxon>
        <taxon>Streptophyta</taxon>
        <taxon>Embryophyta</taxon>
        <taxon>Tracheophyta</taxon>
        <taxon>Spermatophyta</taxon>
        <taxon>Magnoliopsida</taxon>
        <taxon>Liliopsida</taxon>
        <taxon>Poales</taxon>
        <taxon>Poaceae</taxon>
        <taxon>PACMAD clade</taxon>
        <taxon>Panicoideae</taxon>
        <taxon>Andropogonodae</taxon>
        <taxon>Paspaleae</taxon>
        <taxon>Paspalinae</taxon>
        <taxon>Paspalum</taxon>
    </lineage>
</organism>
<evidence type="ECO:0000256" key="1">
    <source>
        <dbReference type="ARBA" id="ARBA00008894"/>
    </source>
</evidence>
<sequence length="494" mass="56477">MADLASGAVSSLLGVISSEARLLDGGVRDDVQFIKEEMESMNSFLLHLARTAPPGREHDEQVRTWMAQVRQLAQDCNHCIDHYLYRGSPDIQRARTGLHHYLWWATWYLRKVIAKHSAAVQLRKRGRARWANVGREIPEKEAGQSLAARGEGLVEDEDNDTGDEDGAYATDHSGRRRAISKPPTLDDYLELKLAEWIDEVEENDLEMGSISIVAPDNHHKDALALTHDTLVVRQGTFYDRTVLIDITAVHFRYLPLGPMEVLYYILRELHLEHARSQSQRDLEHARSQSQHHQATGQGEGQEQQPADGTDGWSIYEQKINLIGEIKENIQEMEGRLEKIKEDIQDWRLEVSQLQLDLEQKKDVRQLDLDQKPIHVLLQLLFSSAAAAQQDKVKNKAMHTLAESYEHIIEITAEKLKTHIEDEKEETADKQLKEQKVEDNEETAKKLKKHMVAEDNEETTKQIDEGEQQSKQIEEEAAKKRRHLSLSIMASINAS</sequence>
<evidence type="ECO:0000256" key="4">
    <source>
        <dbReference type="ARBA" id="ARBA00022741"/>
    </source>
</evidence>
<dbReference type="PANTHER" id="PTHR19338:SF40">
    <property type="entry name" value="OS06G0314450 PROTEIN"/>
    <property type="match status" value="1"/>
</dbReference>
<keyword evidence="2" id="KW-0433">Leucine-rich repeat</keyword>
<evidence type="ECO:0000313" key="9">
    <source>
        <dbReference type="EMBL" id="WVZ84083.1"/>
    </source>
</evidence>
<keyword evidence="10" id="KW-1185">Reference proteome</keyword>
<feature type="compositionally biased region" description="Low complexity" evidence="7">
    <location>
        <begin position="290"/>
        <end position="304"/>
    </location>
</feature>
<dbReference type="PANTHER" id="PTHR19338">
    <property type="entry name" value="TRANSLOCASE OF INNER MITOCHONDRIAL MEMBRANE 13 HOMOLOG"/>
    <property type="match status" value="1"/>
</dbReference>
<feature type="domain" description="Disease resistance N-terminal" evidence="8">
    <location>
        <begin position="8"/>
        <end position="88"/>
    </location>
</feature>
<gene>
    <name evidence="9" type="ORF">U9M48_031154</name>
</gene>
<dbReference type="Pfam" id="PF18052">
    <property type="entry name" value="Rx_N"/>
    <property type="match status" value="1"/>
</dbReference>
<dbReference type="InterPro" id="IPR038005">
    <property type="entry name" value="RX-like_CC"/>
</dbReference>
<feature type="compositionally biased region" description="Basic and acidic residues" evidence="7">
    <location>
        <begin position="426"/>
        <end position="444"/>
    </location>
</feature>
<dbReference type="GO" id="GO:0000166">
    <property type="term" value="F:nucleotide binding"/>
    <property type="evidence" value="ECO:0007669"/>
    <property type="project" value="UniProtKB-KW"/>
</dbReference>
<accession>A0AAQ3U2L8</accession>
<dbReference type="Proteomes" id="UP001341281">
    <property type="component" value="Chromosome 07"/>
</dbReference>
<reference evidence="9 10" key="1">
    <citation type="submission" date="2024-02" db="EMBL/GenBank/DDBJ databases">
        <title>High-quality chromosome-scale genome assembly of Pensacola bahiagrass (Paspalum notatum Flugge var. saurae).</title>
        <authorList>
            <person name="Vega J.M."/>
            <person name="Podio M."/>
            <person name="Orjuela J."/>
            <person name="Siena L.A."/>
            <person name="Pessino S.C."/>
            <person name="Combes M.C."/>
            <person name="Mariac C."/>
            <person name="Albertini E."/>
            <person name="Pupilli F."/>
            <person name="Ortiz J.P.A."/>
            <person name="Leblanc O."/>
        </authorList>
    </citation>
    <scope>NUCLEOTIDE SEQUENCE [LARGE SCALE GENOMIC DNA]</scope>
    <source>
        <strain evidence="9">R1</strain>
        <tissue evidence="9">Leaf</tissue>
    </source>
</reference>
<dbReference type="InterPro" id="IPR041118">
    <property type="entry name" value="Rx_N"/>
</dbReference>
<proteinExistence type="inferred from homology"/>
<evidence type="ECO:0000256" key="7">
    <source>
        <dbReference type="SAM" id="MobiDB-lite"/>
    </source>
</evidence>
<feature type="compositionally biased region" description="Basic and acidic residues" evidence="7">
    <location>
        <begin position="277"/>
        <end position="286"/>
    </location>
</feature>
<protein>
    <recommendedName>
        <fullName evidence="8">Disease resistance N-terminal domain-containing protein</fullName>
    </recommendedName>
</protein>